<dbReference type="VEuPathDB" id="FungiDB:NCU02490"/>
<evidence type="ECO:0000256" key="1">
    <source>
        <dbReference type="ARBA" id="ARBA00022692"/>
    </source>
</evidence>
<feature type="region of interest" description="Disordered" evidence="6">
    <location>
        <begin position="489"/>
        <end position="564"/>
    </location>
</feature>
<protein>
    <submittedName>
        <fullName evidence="9">Uncharacterized protein B1O14.100</fullName>
    </submittedName>
</protein>
<keyword evidence="1 7" id="KW-0812">Transmembrane</keyword>
<dbReference type="Pfam" id="PF00226">
    <property type="entry name" value="DnaJ"/>
    <property type="match status" value="1"/>
</dbReference>
<evidence type="ECO:0000256" key="6">
    <source>
        <dbReference type="SAM" id="MobiDB-lite"/>
    </source>
</evidence>
<dbReference type="SUPFAM" id="SSF46565">
    <property type="entry name" value="Chaperone J-domain"/>
    <property type="match status" value="1"/>
</dbReference>
<reference evidence="9" key="2">
    <citation type="submission" date="2003-11" db="EMBL/GenBank/DDBJ databases">
        <authorList>
            <person name="German Neurospora genome project"/>
        </authorList>
    </citation>
    <scope>NUCLEOTIDE SEQUENCE</scope>
</reference>
<reference evidence="9" key="1">
    <citation type="submission" date="2003-11" db="EMBL/GenBank/DDBJ databases">
        <authorList>
            <person name="Schulte U."/>
            <person name="Aign V."/>
            <person name="Hoheisel J."/>
            <person name="Brandt P."/>
            <person name="Fartmann B."/>
            <person name="Holland R."/>
            <person name="Nyakatura G."/>
            <person name="Mewes H.W."/>
            <person name="Mannhaupt G."/>
        </authorList>
    </citation>
    <scope>NUCLEOTIDE SEQUENCE</scope>
</reference>
<feature type="domain" description="J" evidence="8">
    <location>
        <begin position="147"/>
        <end position="251"/>
    </location>
</feature>
<dbReference type="Gene3D" id="1.10.287.110">
    <property type="entry name" value="DnaJ domain"/>
    <property type="match status" value="1"/>
</dbReference>
<gene>
    <name evidence="9" type="primary">B1O14.100</name>
</gene>
<evidence type="ECO:0000259" key="8">
    <source>
        <dbReference type="PROSITE" id="PS50076"/>
    </source>
</evidence>
<name>Q6MVA5_NEUCS</name>
<evidence type="ECO:0000256" key="7">
    <source>
        <dbReference type="SAM" id="Phobius"/>
    </source>
</evidence>
<dbReference type="PANTHER" id="PTHR44653:SF2">
    <property type="entry name" value="DNAJ HOMOLOG SUBFAMILY C MEMBER 1"/>
    <property type="match status" value="1"/>
</dbReference>
<dbReference type="InterPro" id="IPR001623">
    <property type="entry name" value="DnaJ_domain"/>
</dbReference>
<dbReference type="GO" id="GO:0012505">
    <property type="term" value="C:endomembrane system"/>
    <property type="evidence" value="ECO:0007669"/>
    <property type="project" value="UniProtKB-SubCell"/>
</dbReference>
<dbReference type="PANTHER" id="PTHR44653">
    <property type="entry name" value="DNAJ HOMOLOG SUBFAMILY C MEMBER 1"/>
    <property type="match status" value="1"/>
</dbReference>
<feature type="compositionally biased region" description="Basic and acidic residues" evidence="6">
    <location>
        <begin position="360"/>
        <end position="375"/>
    </location>
</feature>
<accession>Q6MVA5</accession>
<dbReference type="PRINTS" id="PR00625">
    <property type="entry name" value="JDOMAIN"/>
</dbReference>
<keyword evidence="2" id="KW-0732">Signal</keyword>
<keyword evidence="3 7" id="KW-1133">Transmembrane helix</keyword>
<feature type="region of interest" description="Disordered" evidence="6">
    <location>
        <begin position="326"/>
        <end position="418"/>
    </location>
</feature>
<evidence type="ECO:0000256" key="2">
    <source>
        <dbReference type="ARBA" id="ARBA00022729"/>
    </source>
</evidence>
<dbReference type="SMART" id="SM00271">
    <property type="entry name" value="DnaJ"/>
    <property type="match status" value="1"/>
</dbReference>
<evidence type="ECO:0000256" key="5">
    <source>
        <dbReference type="ARBA" id="ARBA00037847"/>
    </source>
</evidence>
<feature type="compositionally biased region" description="Basic and acidic residues" evidence="6">
    <location>
        <begin position="174"/>
        <end position="196"/>
    </location>
</feature>
<dbReference type="CDD" id="cd06257">
    <property type="entry name" value="DnaJ"/>
    <property type="match status" value="1"/>
</dbReference>
<dbReference type="PROSITE" id="PS50076">
    <property type="entry name" value="DNAJ_2"/>
    <property type="match status" value="1"/>
</dbReference>
<feature type="compositionally biased region" description="Low complexity" evidence="6">
    <location>
        <begin position="541"/>
        <end position="553"/>
    </location>
</feature>
<feature type="compositionally biased region" description="Low complexity" evidence="6">
    <location>
        <begin position="386"/>
        <end position="409"/>
    </location>
</feature>
<feature type="transmembrane region" description="Helical" evidence="7">
    <location>
        <begin position="272"/>
        <end position="296"/>
    </location>
</feature>
<comment type="subcellular location">
    <subcellularLocation>
        <location evidence="5">Endomembrane system</location>
        <topology evidence="5">Single-pass membrane protein</topology>
    </subcellularLocation>
</comment>
<keyword evidence="4 7" id="KW-0472">Membrane</keyword>
<organism evidence="9">
    <name type="scientific">Neurospora crassa</name>
    <dbReference type="NCBI Taxonomy" id="5141"/>
    <lineage>
        <taxon>Eukaryota</taxon>
        <taxon>Fungi</taxon>
        <taxon>Dikarya</taxon>
        <taxon>Ascomycota</taxon>
        <taxon>Pezizomycotina</taxon>
        <taxon>Sordariomycetes</taxon>
        <taxon>Sordariomycetidae</taxon>
        <taxon>Sordariales</taxon>
        <taxon>Sordariaceae</taxon>
        <taxon>Neurospora</taxon>
    </lineage>
</organism>
<dbReference type="InterPro" id="IPR036869">
    <property type="entry name" value="J_dom_sf"/>
</dbReference>
<evidence type="ECO:0000313" key="9">
    <source>
        <dbReference type="EMBL" id="CAE76395.1"/>
    </source>
</evidence>
<evidence type="ECO:0000256" key="4">
    <source>
        <dbReference type="ARBA" id="ARBA00023136"/>
    </source>
</evidence>
<feature type="region of interest" description="Disordered" evidence="6">
    <location>
        <begin position="169"/>
        <end position="210"/>
    </location>
</feature>
<proteinExistence type="predicted"/>
<sequence length="564" mass="63615">MSHLKFREFRFHLMLPAWLMIKAWEFQVYSAYSGWKLNRRQMQAGSQVKRVKSLESIEWLTEWGVNPRTLNDNGHERKYTRRIRKLKSTFRRNFVQDFESWPSAYNPAKPMRPSGYIDPIVEKVSPENREIFRVRDELIAHEGPDVTFYEFLGVSKSASLDDINKAYKKKSRQLHPDKVKQQLQAERVKAQKEKAKQQQQTGGKPIPQVIKPPTTAEIKAAVKRASERQARLSIVTNILRGPMRDRYDHFLSNGFPTWKGTEYYYNRYRPGLGTAITGVFLFAGGAAHYLALYMSWKRQREFVERYIKFARHAAWGENLNIPGVDAAPAPVAAPPPPPPPPQMMEDEDGNLIPMNRKMRRMQERDAKKEKDKDSSQKTTSRRGRRGQQAAAVSASASASGSATPQPAAQGSGPTGAKKRVVAENGKVLVVDSLGDVYLEQEDEEGNTAEYLLDPNELHRPTVSDTAIVRLPLFVYNLTIGRLFSKKRSNADGEGFAEGEYEEVAGGSDHDDDSEPGKATPSTTDSADDFELLEKSIDELGQGKSTGSQKQQGGNKAGKRKNKKR</sequence>
<dbReference type="InterPro" id="IPR052606">
    <property type="entry name" value="DnaJ_domain_protein"/>
</dbReference>
<dbReference type="AlphaFoldDB" id="Q6MVA5"/>
<dbReference type="EMBL" id="BX842631">
    <property type="protein sequence ID" value="CAE76395.1"/>
    <property type="molecule type" value="Genomic_DNA"/>
</dbReference>
<feature type="compositionally biased region" description="Pro residues" evidence="6">
    <location>
        <begin position="331"/>
        <end position="342"/>
    </location>
</feature>
<evidence type="ECO:0000256" key="3">
    <source>
        <dbReference type="ARBA" id="ARBA00022989"/>
    </source>
</evidence>